<dbReference type="RefSeq" id="WP_243797612.1">
    <property type="nucleotide sequence ID" value="NZ_JALHAT010000004.1"/>
</dbReference>
<dbReference type="SUPFAM" id="SSF48452">
    <property type="entry name" value="TPR-like"/>
    <property type="match status" value="1"/>
</dbReference>
<name>A0ABT0A9W0_9SPHN</name>
<dbReference type="EMBL" id="JALHAT010000004">
    <property type="protein sequence ID" value="MCJ1959973.1"/>
    <property type="molecule type" value="Genomic_DNA"/>
</dbReference>
<evidence type="ECO:0000256" key="3">
    <source>
        <dbReference type="SAM" id="MobiDB-lite"/>
    </source>
</evidence>
<dbReference type="InterPro" id="IPR019734">
    <property type="entry name" value="TPR_rpt"/>
</dbReference>
<evidence type="ECO:0000256" key="1">
    <source>
        <dbReference type="PROSITE-ProRule" id="PRU00339"/>
    </source>
</evidence>
<dbReference type="Proteomes" id="UP001162802">
    <property type="component" value="Unassembled WGS sequence"/>
</dbReference>
<protein>
    <submittedName>
        <fullName evidence="4">2OG-Fe(II) oxygenase</fullName>
    </submittedName>
</protein>
<feature type="repeat" description="TPR" evidence="1">
    <location>
        <begin position="79"/>
        <end position="112"/>
    </location>
</feature>
<comment type="caution">
    <text evidence="4">The sequence shown here is derived from an EMBL/GenBank/DDBJ whole genome shotgun (WGS) entry which is preliminary data.</text>
</comment>
<dbReference type="InterPro" id="IPR012668">
    <property type="entry name" value="CHP02466"/>
</dbReference>
<keyword evidence="2" id="KW-0175">Coiled coil</keyword>
<accession>A0ABT0A9W0</accession>
<sequence length="483" mass="51662">MSTVPTRAAATSDPAREARELKAQGRLDEALEAHLRDVAARPSSAIAEHNLASTLGDLSRFAESANAARRALKKGSTAPETQLVLARALQGLLQLDEAENAFRRALELRPDYLDAQQDLAQLRWMRTGDLGHAAAHLDAALTRQSPTTSALTILRARLDIAAGEAQAALARLERRLSSHANDPALHLAAAQAAAAADAREVHLAQAVQALRLAPSSQMAAKSAVEALLGLGRAEEGRDLAARILAHHPQDQGVRALLLTAQRLLGDSQGSAPYRDSGLVRQMEVPTPTGWPSREAWLSALGDALRARHGWTMHPPGQSLRGGSQTQEDLARSPDPILAGFFASVRETIARYIAELGPGTDPTRARIPEPANADSLGWRLTGAWSVLLRAGGGHHVDHVHPEGWLSSAFHVETPPATDTGQQGWLAFGRPGCATSPALEPLAHIRPKPGHLVLFPSYLWHGTEPFDGEADRLTVAFDIVPKNRA</sequence>
<organism evidence="4 5">
    <name type="scientific">Novosphingobium mangrovi</name>
    <name type="common">ex Hu et al. 2023</name>
    <dbReference type="NCBI Taxonomy" id="2930094"/>
    <lineage>
        <taxon>Bacteria</taxon>
        <taxon>Pseudomonadati</taxon>
        <taxon>Pseudomonadota</taxon>
        <taxon>Alphaproteobacteria</taxon>
        <taxon>Sphingomonadales</taxon>
        <taxon>Sphingomonadaceae</taxon>
        <taxon>Novosphingobium</taxon>
    </lineage>
</organism>
<proteinExistence type="predicted"/>
<reference evidence="4" key="1">
    <citation type="submission" date="2022-03" db="EMBL/GenBank/DDBJ databases">
        <title>Identification of a novel bacterium isolated from mangrove sediments.</title>
        <authorList>
            <person name="Pan X."/>
        </authorList>
    </citation>
    <scope>NUCLEOTIDE SEQUENCE</scope>
    <source>
        <strain evidence="4">B2637</strain>
    </source>
</reference>
<dbReference type="Gene3D" id="2.60.120.620">
    <property type="entry name" value="q2cbj1_9rhob like domain"/>
    <property type="match status" value="1"/>
</dbReference>
<feature type="region of interest" description="Disordered" evidence="3">
    <location>
        <begin position="311"/>
        <end position="330"/>
    </location>
</feature>
<evidence type="ECO:0000256" key="2">
    <source>
        <dbReference type="SAM" id="Coils"/>
    </source>
</evidence>
<dbReference type="Gene3D" id="1.25.40.10">
    <property type="entry name" value="Tetratricopeptide repeat domain"/>
    <property type="match status" value="1"/>
</dbReference>
<feature type="coiled-coil region" evidence="2">
    <location>
        <begin position="155"/>
        <end position="182"/>
    </location>
</feature>
<dbReference type="Pfam" id="PF13759">
    <property type="entry name" value="2OG-FeII_Oxy_5"/>
    <property type="match status" value="1"/>
</dbReference>
<keyword evidence="5" id="KW-1185">Reference proteome</keyword>
<evidence type="ECO:0000313" key="5">
    <source>
        <dbReference type="Proteomes" id="UP001162802"/>
    </source>
</evidence>
<dbReference type="PROSITE" id="PS50005">
    <property type="entry name" value="TPR"/>
    <property type="match status" value="1"/>
</dbReference>
<evidence type="ECO:0000313" key="4">
    <source>
        <dbReference type="EMBL" id="MCJ1959973.1"/>
    </source>
</evidence>
<keyword evidence="1" id="KW-0802">TPR repeat</keyword>
<gene>
    <name evidence="4" type="ORF">MTR65_04705</name>
</gene>
<dbReference type="SMART" id="SM00028">
    <property type="entry name" value="TPR"/>
    <property type="match status" value="2"/>
</dbReference>
<dbReference type="InterPro" id="IPR011990">
    <property type="entry name" value="TPR-like_helical_dom_sf"/>
</dbReference>